<feature type="compositionally biased region" description="Polar residues" evidence="1">
    <location>
        <begin position="83"/>
        <end position="95"/>
    </location>
</feature>
<evidence type="ECO:0000256" key="1">
    <source>
        <dbReference type="SAM" id="MobiDB-lite"/>
    </source>
</evidence>
<feature type="region of interest" description="Disordered" evidence="1">
    <location>
        <begin position="66"/>
        <end position="95"/>
    </location>
</feature>
<gene>
    <name evidence="2" type="ORF">O181_056991</name>
</gene>
<evidence type="ECO:0000313" key="3">
    <source>
        <dbReference type="Proteomes" id="UP000765509"/>
    </source>
</evidence>
<sequence length="95" mass="11051">MEDSFSYFKDKWDKSHATPDFKDLHGENVAELELSEDFSNKHPKFPFSKKVREYLVRNGDPSCEEEWAAEKNVPDTKTPGRISRQSSAIDFTSHR</sequence>
<feature type="non-terminal residue" evidence="2">
    <location>
        <position position="1"/>
    </location>
</feature>
<proteinExistence type="predicted"/>
<evidence type="ECO:0000313" key="2">
    <source>
        <dbReference type="EMBL" id="MBW0517276.1"/>
    </source>
</evidence>
<reference evidence="2" key="1">
    <citation type="submission" date="2021-03" db="EMBL/GenBank/DDBJ databases">
        <title>Draft genome sequence of rust myrtle Austropuccinia psidii MF-1, a brazilian biotype.</title>
        <authorList>
            <person name="Quecine M.C."/>
            <person name="Pachon D.M.R."/>
            <person name="Bonatelli M.L."/>
            <person name="Correr F.H."/>
            <person name="Franceschini L.M."/>
            <person name="Leite T.F."/>
            <person name="Margarido G.R.A."/>
            <person name="Almeida C.A."/>
            <person name="Ferrarezi J.A."/>
            <person name="Labate C.A."/>
        </authorList>
    </citation>
    <scope>NUCLEOTIDE SEQUENCE</scope>
    <source>
        <strain evidence="2">MF-1</strain>
    </source>
</reference>
<accession>A0A9Q3E7E9</accession>
<protein>
    <submittedName>
        <fullName evidence="2">Uncharacterized protein</fullName>
    </submittedName>
</protein>
<organism evidence="2 3">
    <name type="scientific">Austropuccinia psidii MF-1</name>
    <dbReference type="NCBI Taxonomy" id="1389203"/>
    <lineage>
        <taxon>Eukaryota</taxon>
        <taxon>Fungi</taxon>
        <taxon>Dikarya</taxon>
        <taxon>Basidiomycota</taxon>
        <taxon>Pucciniomycotina</taxon>
        <taxon>Pucciniomycetes</taxon>
        <taxon>Pucciniales</taxon>
        <taxon>Sphaerophragmiaceae</taxon>
        <taxon>Austropuccinia</taxon>
    </lineage>
</organism>
<dbReference type="EMBL" id="AVOT02025813">
    <property type="protein sequence ID" value="MBW0517276.1"/>
    <property type="molecule type" value="Genomic_DNA"/>
</dbReference>
<name>A0A9Q3E7E9_9BASI</name>
<dbReference type="AlphaFoldDB" id="A0A9Q3E7E9"/>
<dbReference type="Proteomes" id="UP000765509">
    <property type="component" value="Unassembled WGS sequence"/>
</dbReference>
<keyword evidence="3" id="KW-1185">Reference proteome</keyword>
<dbReference type="OrthoDB" id="3064439at2759"/>
<comment type="caution">
    <text evidence="2">The sequence shown here is derived from an EMBL/GenBank/DDBJ whole genome shotgun (WGS) entry which is preliminary data.</text>
</comment>